<dbReference type="PANTHER" id="PTHR21485">
    <property type="entry name" value="HAD SUPERFAMILY MEMBERS CMAS AND KDSC"/>
    <property type="match status" value="1"/>
</dbReference>
<dbReference type="SFLD" id="SFLDG01136">
    <property type="entry name" value="C1.6:_Phosphoserine_Phosphatas"/>
    <property type="match status" value="1"/>
</dbReference>
<name>A0ABT3TM27_9GAMM</name>
<keyword evidence="9 12" id="KW-0460">Magnesium</keyword>
<dbReference type="EC" id="3.1.3.45" evidence="5 12"/>
<keyword evidence="10 12" id="KW-0448">Lipopolysaccharide biosynthesis</keyword>
<keyword evidence="14" id="KW-1185">Reference proteome</keyword>
<organism evidence="13 14">
    <name type="scientific">Candidatus Litorirhabdus singularis</name>
    <dbReference type="NCBI Taxonomy" id="2518993"/>
    <lineage>
        <taxon>Bacteria</taxon>
        <taxon>Pseudomonadati</taxon>
        <taxon>Pseudomonadota</taxon>
        <taxon>Gammaproteobacteria</taxon>
        <taxon>Cellvibrionales</taxon>
        <taxon>Halieaceae</taxon>
        <taxon>Candidatus Litorirhabdus</taxon>
    </lineage>
</organism>
<evidence type="ECO:0000256" key="5">
    <source>
        <dbReference type="ARBA" id="ARBA00013066"/>
    </source>
</evidence>
<dbReference type="Pfam" id="PF08282">
    <property type="entry name" value="Hydrolase_3"/>
    <property type="match status" value="1"/>
</dbReference>
<comment type="catalytic activity">
    <reaction evidence="1 12">
        <text>3-deoxy-alpha-D-manno-2-octulosonate-8-phosphate + H2O = 3-deoxy-alpha-D-manno-oct-2-ulosonate + phosphate</text>
        <dbReference type="Rhea" id="RHEA:11500"/>
        <dbReference type="ChEBI" id="CHEBI:15377"/>
        <dbReference type="ChEBI" id="CHEBI:43474"/>
        <dbReference type="ChEBI" id="CHEBI:85985"/>
        <dbReference type="ChEBI" id="CHEBI:85986"/>
        <dbReference type="EC" id="3.1.3.45"/>
    </reaction>
</comment>
<dbReference type="CDD" id="cd01630">
    <property type="entry name" value="HAD_KDO-like"/>
    <property type="match status" value="1"/>
</dbReference>
<evidence type="ECO:0000256" key="8">
    <source>
        <dbReference type="ARBA" id="ARBA00022801"/>
    </source>
</evidence>
<dbReference type="PANTHER" id="PTHR21485:SF6">
    <property type="entry name" value="N-ACYLNEURAMINATE CYTIDYLYLTRANSFERASE-RELATED"/>
    <property type="match status" value="1"/>
</dbReference>
<comment type="function">
    <text evidence="12">Catalyzes the hydrolysis of 3-deoxy-D-manno-octulosonate 8-phosphate (KDO 8-P) to 3-deoxy-D-manno-octulosonate (KDO) and inorganic phosphate.</text>
</comment>
<dbReference type="EMBL" id="SHNN01000003">
    <property type="protein sequence ID" value="MCX2982454.1"/>
    <property type="molecule type" value="Genomic_DNA"/>
</dbReference>
<evidence type="ECO:0000256" key="11">
    <source>
        <dbReference type="ARBA" id="ARBA00031051"/>
    </source>
</evidence>
<evidence type="ECO:0000256" key="9">
    <source>
        <dbReference type="ARBA" id="ARBA00022842"/>
    </source>
</evidence>
<reference evidence="13" key="1">
    <citation type="submission" date="2019-02" db="EMBL/GenBank/DDBJ databases">
        <authorList>
            <person name="Li S.-H."/>
        </authorList>
    </citation>
    <scope>NUCLEOTIDE SEQUENCE</scope>
    <source>
        <strain evidence="13">IMCC14734</strain>
    </source>
</reference>
<evidence type="ECO:0000256" key="4">
    <source>
        <dbReference type="ARBA" id="ARBA00011881"/>
    </source>
</evidence>
<evidence type="ECO:0000256" key="3">
    <source>
        <dbReference type="ARBA" id="ARBA00005893"/>
    </source>
</evidence>
<dbReference type="InterPro" id="IPR010023">
    <property type="entry name" value="KdsC_fam"/>
</dbReference>
<evidence type="ECO:0000256" key="2">
    <source>
        <dbReference type="ARBA" id="ARBA00001946"/>
    </source>
</evidence>
<keyword evidence="7 12" id="KW-0479">Metal-binding</keyword>
<dbReference type="GO" id="GO:0016787">
    <property type="term" value="F:hydrolase activity"/>
    <property type="evidence" value="ECO:0007669"/>
    <property type="project" value="UniProtKB-KW"/>
</dbReference>
<comment type="subunit">
    <text evidence="4 12">Homotetramer.</text>
</comment>
<dbReference type="SUPFAM" id="SSF56784">
    <property type="entry name" value="HAD-like"/>
    <property type="match status" value="1"/>
</dbReference>
<comment type="caution">
    <text evidence="13">The sequence shown here is derived from an EMBL/GenBank/DDBJ whole genome shotgun (WGS) entry which is preliminary data.</text>
</comment>
<dbReference type="RefSeq" id="WP_279246473.1">
    <property type="nucleotide sequence ID" value="NZ_SHNN01000003.1"/>
</dbReference>
<dbReference type="PIRSF" id="PIRSF006118">
    <property type="entry name" value="KDO8-P_Ptase"/>
    <property type="match status" value="1"/>
</dbReference>
<dbReference type="Proteomes" id="UP001143362">
    <property type="component" value="Unassembled WGS sequence"/>
</dbReference>
<dbReference type="SFLD" id="SFLDG01138">
    <property type="entry name" value="C1.6.2:_Deoxy-d-mannose-octulo"/>
    <property type="match status" value="1"/>
</dbReference>
<dbReference type="InterPro" id="IPR050793">
    <property type="entry name" value="CMP-NeuNAc_synthase"/>
</dbReference>
<evidence type="ECO:0000256" key="10">
    <source>
        <dbReference type="ARBA" id="ARBA00022985"/>
    </source>
</evidence>
<dbReference type="Gene3D" id="3.40.50.1000">
    <property type="entry name" value="HAD superfamily/HAD-like"/>
    <property type="match status" value="1"/>
</dbReference>
<protein>
    <recommendedName>
        <fullName evidence="6 12">3-deoxy-D-manno-octulosonate 8-phosphate phosphatase KdsC</fullName>
        <ecNumber evidence="5 12">3.1.3.45</ecNumber>
    </recommendedName>
    <alternativeName>
        <fullName evidence="11 12">KDO 8-P phosphatase</fullName>
    </alternativeName>
</protein>
<accession>A0ABT3TM27</accession>
<evidence type="ECO:0000313" key="14">
    <source>
        <dbReference type="Proteomes" id="UP001143362"/>
    </source>
</evidence>
<comment type="cofactor">
    <cofactor evidence="2 12">
        <name>Mg(2+)</name>
        <dbReference type="ChEBI" id="CHEBI:18420"/>
    </cofactor>
</comment>
<evidence type="ECO:0000256" key="6">
    <source>
        <dbReference type="ARBA" id="ARBA00020092"/>
    </source>
</evidence>
<keyword evidence="8 12" id="KW-0378">Hydrolase</keyword>
<dbReference type="SFLD" id="SFLDS00003">
    <property type="entry name" value="Haloacid_Dehalogenase"/>
    <property type="match status" value="1"/>
</dbReference>
<dbReference type="InterPro" id="IPR023214">
    <property type="entry name" value="HAD_sf"/>
</dbReference>
<evidence type="ECO:0000256" key="12">
    <source>
        <dbReference type="PIRNR" id="PIRNR006118"/>
    </source>
</evidence>
<evidence type="ECO:0000256" key="7">
    <source>
        <dbReference type="ARBA" id="ARBA00022723"/>
    </source>
</evidence>
<evidence type="ECO:0000256" key="1">
    <source>
        <dbReference type="ARBA" id="ARBA00000898"/>
    </source>
</evidence>
<dbReference type="InterPro" id="IPR036412">
    <property type="entry name" value="HAD-like_sf"/>
</dbReference>
<gene>
    <name evidence="13" type="ORF">EYC98_16440</name>
</gene>
<sequence length="178" mass="19369">MSAPTANARRIRLLVLDVDGILSNGLLIYGNQGEEMKTFHTEDGLGIKLLQRSGIEVAIITGRESAIVARRASELGIERLIQGREDKLHALRELVAELEVELHEVAYMGDDLPDLAAIAKVGLGMTVASANPFVKEHALWCSQRSAGRGAVREAAEFILQAQGKLDDIRQRYLSGEPG</sequence>
<evidence type="ECO:0000313" key="13">
    <source>
        <dbReference type="EMBL" id="MCX2982454.1"/>
    </source>
</evidence>
<proteinExistence type="inferred from homology"/>
<comment type="similarity">
    <text evidence="3 12">Belongs to the KdsC family.</text>
</comment>
<dbReference type="NCBIfam" id="TIGR01670">
    <property type="entry name" value="KdsC-phosphatas"/>
    <property type="match status" value="1"/>
</dbReference>